<dbReference type="GO" id="GO:0030145">
    <property type="term" value="F:manganese ion binding"/>
    <property type="evidence" value="ECO:0007669"/>
    <property type="project" value="TreeGrafter"/>
</dbReference>
<evidence type="ECO:0000256" key="4">
    <source>
        <dbReference type="ARBA" id="ARBA00022503"/>
    </source>
</evidence>
<evidence type="ECO:0000256" key="11">
    <source>
        <dbReference type="RuleBase" id="RU003684"/>
    </source>
</evidence>
<evidence type="ECO:0000256" key="10">
    <source>
        <dbReference type="PROSITE-ProRule" id="PRU00742"/>
    </source>
</evidence>
<evidence type="ECO:0000313" key="15">
    <source>
        <dbReference type="Proteomes" id="UP000472265"/>
    </source>
</evidence>
<dbReference type="NCBIfam" id="TIGR01229">
    <property type="entry name" value="rocF_arginase"/>
    <property type="match status" value="1"/>
</dbReference>
<dbReference type="EC" id="3.5.3.1" evidence="2 12"/>
<dbReference type="GO" id="GO:0004053">
    <property type="term" value="F:arginase activity"/>
    <property type="evidence" value="ECO:0007669"/>
    <property type="project" value="UniProtKB-EC"/>
</dbReference>
<evidence type="ECO:0000256" key="9">
    <source>
        <dbReference type="PIRSR" id="PIRSR036979-1"/>
    </source>
</evidence>
<dbReference type="GO" id="GO:0005634">
    <property type="term" value="C:nucleus"/>
    <property type="evidence" value="ECO:0007669"/>
    <property type="project" value="TreeGrafter"/>
</dbReference>
<name>A0A671WQ21_SPAAU</name>
<dbReference type="PANTHER" id="PTHR43782">
    <property type="entry name" value="ARGINASE"/>
    <property type="match status" value="1"/>
</dbReference>
<keyword evidence="7 9" id="KW-0464">Manganese</keyword>
<reference evidence="14" key="1">
    <citation type="submission" date="2021-04" db="EMBL/GenBank/DDBJ databases">
        <authorList>
            <consortium name="Wellcome Sanger Institute Data Sharing"/>
        </authorList>
    </citation>
    <scope>NUCLEOTIDE SEQUENCE [LARGE SCALE GENOMIC DNA]</scope>
</reference>
<comment type="pathway">
    <text evidence="1 12">Nitrogen metabolism; urea cycle; L-ornithine and urea from L-arginine: step 1/1.</text>
</comment>
<dbReference type="GO" id="GO:0010121">
    <property type="term" value="P:L-arginine catabolic process to proline via ornithine"/>
    <property type="evidence" value="ECO:0007669"/>
    <property type="project" value="UniProtKB-ARBA"/>
</dbReference>
<evidence type="ECO:0000256" key="6">
    <source>
        <dbReference type="ARBA" id="ARBA00022801"/>
    </source>
</evidence>
<comment type="catalytic activity">
    <reaction evidence="8 12">
        <text>L-arginine + H2O = urea + L-ornithine</text>
        <dbReference type="Rhea" id="RHEA:20569"/>
        <dbReference type="ChEBI" id="CHEBI:15377"/>
        <dbReference type="ChEBI" id="CHEBI:16199"/>
        <dbReference type="ChEBI" id="CHEBI:32682"/>
        <dbReference type="ChEBI" id="CHEBI:46911"/>
        <dbReference type="EC" id="3.5.3.1"/>
    </reaction>
</comment>
<dbReference type="InterPro" id="IPR023696">
    <property type="entry name" value="Ureohydrolase_dom_sf"/>
</dbReference>
<dbReference type="InterPro" id="IPR006035">
    <property type="entry name" value="Ureohydrolase"/>
</dbReference>
<accession>A0A671WQ21</accession>
<evidence type="ECO:0000256" key="2">
    <source>
        <dbReference type="ARBA" id="ARBA00012168"/>
    </source>
</evidence>
<evidence type="ECO:0000256" key="7">
    <source>
        <dbReference type="ARBA" id="ARBA00023211"/>
    </source>
</evidence>
<keyword evidence="4 12" id="KW-0056">Arginine metabolism</keyword>
<comment type="cofactor">
    <cofactor evidence="9 12">
        <name>Mn(2+)</name>
        <dbReference type="ChEBI" id="CHEBI:29035"/>
    </cofactor>
    <text evidence="9 12">Binds 2 manganese ions per subunit.</text>
</comment>
<protein>
    <recommendedName>
        <fullName evidence="2 12">Arginase</fullName>
        <ecNumber evidence="2 12">3.5.3.1</ecNumber>
    </recommendedName>
</protein>
<dbReference type="GeneTree" id="ENSGT00950000183195"/>
<feature type="compositionally biased region" description="Basic residues" evidence="13">
    <location>
        <begin position="15"/>
        <end position="25"/>
    </location>
</feature>
<feature type="binding site" evidence="9">
    <location>
        <position position="122"/>
    </location>
    <ligand>
        <name>Mn(2+)</name>
        <dbReference type="ChEBI" id="CHEBI:29035"/>
        <label>1</label>
    </ligand>
</feature>
<dbReference type="Ensembl" id="ENSSAUT00010042138.1">
    <property type="protein sequence ID" value="ENSSAUP00010039984.1"/>
    <property type="gene ID" value="ENSSAUG00010016784.1"/>
</dbReference>
<feature type="binding site" evidence="9">
    <location>
        <position position="255"/>
    </location>
    <ligand>
        <name>Mn(2+)</name>
        <dbReference type="ChEBI" id="CHEBI:29035"/>
        <label>1</label>
    </ligand>
</feature>
<evidence type="ECO:0000256" key="3">
    <source>
        <dbReference type="ARBA" id="ARBA00022436"/>
    </source>
</evidence>
<keyword evidence="15" id="KW-1185">Reference proteome</keyword>
<dbReference type="PRINTS" id="PR00116">
    <property type="entry name" value="ARGINASE"/>
</dbReference>
<evidence type="ECO:0000313" key="14">
    <source>
        <dbReference type="Ensembl" id="ENSSAUP00010039984.1"/>
    </source>
</evidence>
<feature type="region of interest" description="Disordered" evidence="13">
    <location>
        <begin position="14"/>
        <end position="46"/>
    </location>
</feature>
<dbReference type="Proteomes" id="UP000472265">
    <property type="component" value="Chromosome 20"/>
</dbReference>
<dbReference type="GO" id="GO:0000050">
    <property type="term" value="P:urea cycle"/>
    <property type="evidence" value="ECO:0007669"/>
    <property type="project" value="UniProtKB-UniPathway"/>
</dbReference>
<reference evidence="14" key="3">
    <citation type="submission" date="2025-09" db="UniProtKB">
        <authorList>
            <consortium name="Ensembl"/>
        </authorList>
    </citation>
    <scope>IDENTIFICATION</scope>
</reference>
<feature type="binding site" evidence="9">
    <location>
        <position position="147"/>
    </location>
    <ligand>
        <name>Mn(2+)</name>
        <dbReference type="ChEBI" id="CHEBI:29035"/>
        <label>1</label>
    </ligand>
</feature>
<dbReference type="Pfam" id="PF00491">
    <property type="entry name" value="Arginase"/>
    <property type="match status" value="1"/>
</dbReference>
<dbReference type="PANTHER" id="PTHR43782:SF2">
    <property type="entry name" value="ARGINASE-1"/>
    <property type="match status" value="1"/>
</dbReference>
<dbReference type="PIRSF" id="PIRSF036979">
    <property type="entry name" value="Arginase"/>
    <property type="match status" value="1"/>
</dbReference>
<dbReference type="UniPathway" id="UPA00158">
    <property type="reaction ID" value="UER00270"/>
</dbReference>
<proteinExistence type="inferred from homology"/>
<keyword evidence="5 9" id="KW-0479">Metal-binding</keyword>
<gene>
    <name evidence="14" type="primary">ARG1</name>
    <name evidence="14" type="synonym">arg1</name>
</gene>
<organism evidence="14 15">
    <name type="scientific">Sparus aurata</name>
    <name type="common">Gilthead sea bream</name>
    <dbReference type="NCBI Taxonomy" id="8175"/>
    <lineage>
        <taxon>Eukaryota</taxon>
        <taxon>Metazoa</taxon>
        <taxon>Chordata</taxon>
        <taxon>Craniata</taxon>
        <taxon>Vertebrata</taxon>
        <taxon>Euteleostomi</taxon>
        <taxon>Actinopterygii</taxon>
        <taxon>Neopterygii</taxon>
        <taxon>Teleostei</taxon>
        <taxon>Neoteleostei</taxon>
        <taxon>Acanthomorphata</taxon>
        <taxon>Eupercaria</taxon>
        <taxon>Spariformes</taxon>
        <taxon>Sparidae</taxon>
        <taxon>Sparus</taxon>
    </lineage>
</organism>
<sequence length="348" mass="37632">MRSARTLQQLALSVSRRHHHHHHHQERSAGIIGAPFSKGQPRGGVESGPDLIRAAGLLQRLQEQGCAVKDYGNLTFEEVADDEPVGRVKRARAVGGANQRLSEAVRAVKKDGHTSVMLGGDHSLAIGSIHGHSAAVGELSVVWVDAHADINTALTSTTGNIHGQPMSYLLHELHAKVPVLPNFSWVKPCVSAKDLVYIGLRDVDPGEHYILELLGVKVFSMSEVDKLGVARVMEETCDYLSTRVKKPIHLSFDIDAIDPSVTPATGTPVVGGLTYREGVYITEHLCQTGLLSGVDLVEVNPLRGQTEQDVQSTVSTAVDLLLGCFGRRREGNHPTDYHNQTLTQASQG</sequence>
<dbReference type="FunFam" id="3.40.800.10:FF:000005">
    <property type="entry name" value="Arginase"/>
    <property type="match status" value="1"/>
</dbReference>
<dbReference type="GO" id="GO:0005829">
    <property type="term" value="C:cytosol"/>
    <property type="evidence" value="ECO:0007669"/>
    <property type="project" value="TreeGrafter"/>
</dbReference>
<dbReference type="PROSITE" id="PS51409">
    <property type="entry name" value="ARGINASE_2"/>
    <property type="match status" value="1"/>
</dbReference>
<evidence type="ECO:0000256" key="1">
    <source>
        <dbReference type="ARBA" id="ARBA00005098"/>
    </source>
</evidence>
<feature type="binding site" evidence="9">
    <location>
        <position position="145"/>
    </location>
    <ligand>
        <name>Mn(2+)</name>
        <dbReference type="ChEBI" id="CHEBI:29035"/>
        <label>1</label>
    </ligand>
</feature>
<dbReference type="AlphaFoldDB" id="A0A671WQ21"/>
<dbReference type="InterPro" id="IPR020855">
    <property type="entry name" value="Ureohydrolase_Mn_BS"/>
</dbReference>
<dbReference type="InParanoid" id="A0A671WQ21"/>
<keyword evidence="6 11" id="KW-0378">Hydrolase</keyword>
<evidence type="ECO:0000256" key="12">
    <source>
        <dbReference type="RuleBase" id="RU361159"/>
    </source>
</evidence>
<dbReference type="PROSITE" id="PS01053">
    <property type="entry name" value="ARGINASE_1"/>
    <property type="match status" value="1"/>
</dbReference>
<dbReference type="OMA" id="FSWMTPC"/>
<dbReference type="SUPFAM" id="SSF52768">
    <property type="entry name" value="Arginase/deacetylase"/>
    <property type="match status" value="1"/>
</dbReference>
<dbReference type="InterPro" id="IPR014033">
    <property type="entry name" value="Arginase"/>
</dbReference>
<evidence type="ECO:0000256" key="8">
    <source>
        <dbReference type="ARBA" id="ARBA00047391"/>
    </source>
</evidence>
<feature type="binding site" evidence="9">
    <location>
        <position position="149"/>
    </location>
    <ligand>
        <name>Mn(2+)</name>
        <dbReference type="ChEBI" id="CHEBI:29035"/>
        <label>1</label>
    </ligand>
</feature>
<dbReference type="Gene3D" id="3.40.800.10">
    <property type="entry name" value="Ureohydrolase domain"/>
    <property type="match status" value="1"/>
</dbReference>
<comment type="similarity">
    <text evidence="10 11">Belongs to the arginase family.</text>
</comment>
<evidence type="ECO:0000256" key="13">
    <source>
        <dbReference type="SAM" id="MobiDB-lite"/>
    </source>
</evidence>
<feature type="binding site" evidence="9">
    <location>
        <position position="253"/>
    </location>
    <ligand>
        <name>Mn(2+)</name>
        <dbReference type="ChEBI" id="CHEBI:29035"/>
        <label>1</label>
    </ligand>
</feature>
<dbReference type="FunCoup" id="A0A671WQ21">
    <property type="interactions" value="608"/>
</dbReference>
<reference evidence="14" key="2">
    <citation type="submission" date="2025-08" db="UniProtKB">
        <authorList>
            <consortium name="Ensembl"/>
        </authorList>
    </citation>
    <scope>IDENTIFICATION</scope>
</reference>
<evidence type="ECO:0000256" key="5">
    <source>
        <dbReference type="ARBA" id="ARBA00022723"/>
    </source>
</evidence>
<keyword evidence="3 12" id="KW-0835">Urea cycle</keyword>
<dbReference type="CDD" id="cd09989">
    <property type="entry name" value="Arginase"/>
    <property type="match status" value="1"/>
</dbReference>